<organism evidence="1 2">
    <name type="scientific">Oceanitalea stevensii</name>
    <dbReference type="NCBI Taxonomy" id="2763072"/>
    <lineage>
        <taxon>Bacteria</taxon>
        <taxon>Bacillati</taxon>
        <taxon>Actinomycetota</taxon>
        <taxon>Actinomycetes</taxon>
        <taxon>Micrococcales</taxon>
        <taxon>Bogoriellaceae</taxon>
        <taxon>Georgenia</taxon>
    </lineage>
</organism>
<reference evidence="1 2" key="1">
    <citation type="submission" date="2020-08" db="EMBL/GenBank/DDBJ databases">
        <title>A Genomic Blueprint of the Chicken Gut Microbiome.</title>
        <authorList>
            <person name="Gilroy R."/>
            <person name="Ravi A."/>
            <person name="Getino M."/>
            <person name="Pursley I."/>
            <person name="Horton D.L."/>
            <person name="Alikhan N.-F."/>
            <person name="Baker D."/>
            <person name="Gharbi K."/>
            <person name="Hall N."/>
            <person name="Watson M."/>
            <person name="Adriaenssens E.M."/>
            <person name="Foster-Nyarko E."/>
            <person name="Jarju S."/>
            <person name="Secka A."/>
            <person name="Antonio M."/>
            <person name="Oren A."/>
            <person name="Chaudhuri R."/>
            <person name="La Ragione R.M."/>
            <person name="Hildebrand F."/>
            <person name="Pallen M.J."/>
        </authorList>
    </citation>
    <scope>NUCLEOTIDE SEQUENCE [LARGE SCALE GENOMIC DNA]</scope>
    <source>
        <strain evidence="1 2">Sa1BUA1</strain>
    </source>
</reference>
<sequence>MDADIEILPMLSRGKHRSPRRGACFMELASYLAGERWSDKPACTHPLLAHLARLVNDLTEDAERPRLATLIPAVIGLRSEDPRWDDELTLLAASRALPVVSEHHQRALAVGILSCERRRAERVGSDTGLHPASRRALEAVPLAERWARAFVEQVGGVGAHHPGSAVVEIATVGLATACVTDPSAMLRDLLADAITLCEHLAGREEQRREPLVPAQWREVVTPAPVR</sequence>
<protein>
    <submittedName>
        <fullName evidence="1">Uncharacterized protein</fullName>
    </submittedName>
</protein>
<comment type="caution">
    <text evidence="1">The sequence shown here is derived from an EMBL/GenBank/DDBJ whole genome shotgun (WGS) entry which is preliminary data.</text>
</comment>
<keyword evidence="2" id="KW-1185">Reference proteome</keyword>
<evidence type="ECO:0000313" key="2">
    <source>
        <dbReference type="Proteomes" id="UP000661894"/>
    </source>
</evidence>
<name>A0ABR8Z5F9_9MICO</name>
<dbReference type="Proteomes" id="UP000661894">
    <property type="component" value="Unassembled WGS sequence"/>
</dbReference>
<proteinExistence type="predicted"/>
<dbReference type="RefSeq" id="WP_251840663.1">
    <property type="nucleotide sequence ID" value="NZ_JACSPO010000013.1"/>
</dbReference>
<dbReference type="EMBL" id="JACSPO010000013">
    <property type="protein sequence ID" value="MBD8063565.1"/>
    <property type="molecule type" value="Genomic_DNA"/>
</dbReference>
<accession>A0ABR8Z5F9</accession>
<evidence type="ECO:0000313" key="1">
    <source>
        <dbReference type="EMBL" id="MBD8063565.1"/>
    </source>
</evidence>
<gene>
    <name evidence="1" type="ORF">H9624_14675</name>
</gene>